<accession>A0A7R6STE5</accession>
<sequence>MAHFETLTDFIRQTDAQFRIFDMGRCISKLSPDSFRQMEMGHVPYPKPFLHQAWVAVLMWNPKRAEENVVWFLKLPLDEQGFLVQAARDDFLNRLLQNLSNSMGKAPLDQPADATEYRDALKDNPFSFTPDQEKMAAFHATATLTTRQPASSFYDTARSYFHGKSDLSDWNTLGYQGIADYVIRCQGESGKVSNEEKLASIFNQLPDTPLEAAATFIEHIQPATALTQSILLKLNTVVSEEQVSANQIGALLRAVSQCPETDEKIAALTAVLNSGYGTEAEVIAALASRCWASLQYPELLKLFLEKLAINQTGQECFNRVMADLMFIPTLRALTLQQFRSPERSEELSQAIGGMFGDGFL</sequence>
<name>A0A7R6STE5_9GAMM</name>
<dbReference type="Pfam" id="PF12069">
    <property type="entry name" value="DUF3549"/>
    <property type="match status" value="1"/>
</dbReference>
<keyword evidence="2" id="KW-1185">Reference proteome</keyword>
<dbReference type="OrthoDB" id="5597089at2"/>
<protein>
    <recommendedName>
        <fullName evidence="3">DUF3549 domain-containing protein</fullName>
    </recommendedName>
</protein>
<organism evidence="1 2">
    <name type="scientific">Amphritea japonica ATCC BAA-1530</name>
    <dbReference type="NCBI Taxonomy" id="1278309"/>
    <lineage>
        <taxon>Bacteria</taxon>
        <taxon>Pseudomonadati</taxon>
        <taxon>Pseudomonadota</taxon>
        <taxon>Gammaproteobacteria</taxon>
        <taxon>Oceanospirillales</taxon>
        <taxon>Oceanospirillaceae</taxon>
        <taxon>Amphritea</taxon>
    </lineage>
</organism>
<evidence type="ECO:0008006" key="3">
    <source>
        <dbReference type="Google" id="ProtNLM"/>
    </source>
</evidence>
<evidence type="ECO:0000313" key="2">
    <source>
        <dbReference type="Proteomes" id="UP000595663"/>
    </source>
</evidence>
<proteinExistence type="predicted"/>
<dbReference type="KEGG" id="ajp:AMJAP_2638"/>
<gene>
    <name evidence="1" type="ORF">AMJAP_2638</name>
</gene>
<dbReference type="RefSeq" id="WP_019619960.1">
    <property type="nucleotide sequence ID" value="NZ_AP014545.1"/>
</dbReference>
<evidence type="ECO:0000313" key="1">
    <source>
        <dbReference type="EMBL" id="BBB27226.1"/>
    </source>
</evidence>
<dbReference type="AlphaFoldDB" id="A0A7R6STE5"/>
<reference evidence="1 2" key="1">
    <citation type="journal article" date="2008" name="Int. J. Syst. Evol. Microbiol.">
        <title>Amphritea japonica sp. nov. and Amphritea balenae sp. nov., isolated from the sediment adjacent to sperm whale carcasses off Kagoshima, Japan.</title>
        <authorList>
            <person name="Miyazaki M."/>
            <person name="Nogi Y."/>
            <person name="Fujiwara Y."/>
            <person name="Kawato M."/>
            <person name="Nagahama T."/>
            <person name="Kubokawa K."/>
            <person name="Horikoshi K."/>
        </authorList>
    </citation>
    <scope>NUCLEOTIDE SEQUENCE [LARGE SCALE GENOMIC DNA]</scope>
    <source>
        <strain evidence="1 2">ATCC BAA-1530</strain>
    </source>
</reference>
<dbReference type="EMBL" id="AP014545">
    <property type="protein sequence ID" value="BBB27226.1"/>
    <property type="molecule type" value="Genomic_DNA"/>
</dbReference>
<dbReference type="Proteomes" id="UP000595663">
    <property type="component" value="Chromosome"/>
</dbReference>
<dbReference type="InterPro" id="IPR021936">
    <property type="entry name" value="DUF3549"/>
</dbReference>